<organism evidence="2 3">
    <name type="scientific">Drosophila ananassae</name>
    <name type="common">Fruit fly</name>
    <dbReference type="NCBI Taxonomy" id="7217"/>
    <lineage>
        <taxon>Eukaryota</taxon>
        <taxon>Metazoa</taxon>
        <taxon>Ecdysozoa</taxon>
        <taxon>Arthropoda</taxon>
        <taxon>Hexapoda</taxon>
        <taxon>Insecta</taxon>
        <taxon>Pterygota</taxon>
        <taxon>Neoptera</taxon>
        <taxon>Endopterygota</taxon>
        <taxon>Diptera</taxon>
        <taxon>Brachycera</taxon>
        <taxon>Muscomorpha</taxon>
        <taxon>Ephydroidea</taxon>
        <taxon>Drosophilidae</taxon>
        <taxon>Drosophila</taxon>
        <taxon>Sophophora</taxon>
    </lineage>
</organism>
<accession>B3N096</accession>
<dbReference type="InParanoid" id="B3N096"/>
<dbReference type="HOGENOM" id="CLU_1350161_0_0_1"/>
<evidence type="ECO:0000256" key="1">
    <source>
        <dbReference type="SAM" id="MobiDB-lite"/>
    </source>
</evidence>
<name>B3N096_DROAN</name>
<feature type="compositionally biased region" description="Polar residues" evidence="1">
    <location>
        <begin position="20"/>
        <end position="29"/>
    </location>
</feature>
<gene>
    <name evidence="2" type="primary">Dana\GF21805</name>
    <name evidence="2" type="synonym">dana_GLEANR_5706</name>
    <name evidence="2" type="ORF">GF21805</name>
</gene>
<feature type="compositionally biased region" description="Basic residues" evidence="1">
    <location>
        <begin position="81"/>
        <end position="91"/>
    </location>
</feature>
<reference evidence="2 3" key="1">
    <citation type="journal article" date="2007" name="Nature">
        <title>Evolution of genes and genomes on the Drosophila phylogeny.</title>
        <authorList>
            <consortium name="Drosophila 12 Genomes Consortium"/>
            <person name="Clark A.G."/>
            <person name="Eisen M.B."/>
            <person name="Smith D.R."/>
            <person name="Bergman C.M."/>
            <person name="Oliver B."/>
            <person name="Markow T.A."/>
            <person name="Kaufman T.C."/>
            <person name="Kellis M."/>
            <person name="Gelbart W."/>
            <person name="Iyer V.N."/>
            <person name="Pollard D.A."/>
            <person name="Sackton T.B."/>
            <person name="Larracuente A.M."/>
            <person name="Singh N.D."/>
            <person name="Abad J.P."/>
            <person name="Abt D.N."/>
            <person name="Adryan B."/>
            <person name="Aguade M."/>
            <person name="Akashi H."/>
            <person name="Anderson W.W."/>
            <person name="Aquadro C.F."/>
            <person name="Ardell D.H."/>
            <person name="Arguello R."/>
            <person name="Artieri C.G."/>
            <person name="Barbash D.A."/>
            <person name="Barker D."/>
            <person name="Barsanti P."/>
            <person name="Batterham P."/>
            <person name="Batzoglou S."/>
            <person name="Begun D."/>
            <person name="Bhutkar A."/>
            <person name="Blanco E."/>
            <person name="Bosak S.A."/>
            <person name="Bradley R.K."/>
            <person name="Brand A.D."/>
            <person name="Brent M.R."/>
            <person name="Brooks A.N."/>
            <person name="Brown R.H."/>
            <person name="Butlin R.K."/>
            <person name="Caggese C."/>
            <person name="Calvi B.R."/>
            <person name="Bernardo de Carvalho A."/>
            <person name="Caspi A."/>
            <person name="Castrezana S."/>
            <person name="Celniker S.E."/>
            <person name="Chang J.L."/>
            <person name="Chapple C."/>
            <person name="Chatterji S."/>
            <person name="Chinwalla A."/>
            <person name="Civetta A."/>
            <person name="Clifton S.W."/>
            <person name="Comeron J.M."/>
            <person name="Costello J.C."/>
            <person name="Coyne J.A."/>
            <person name="Daub J."/>
            <person name="David R.G."/>
            <person name="Delcher A.L."/>
            <person name="Delehaunty K."/>
            <person name="Do C.B."/>
            <person name="Ebling H."/>
            <person name="Edwards K."/>
            <person name="Eickbush T."/>
            <person name="Evans J.D."/>
            <person name="Filipski A."/>
            <person name="Findeiss S."/>
            <person name="Freyhult E."/>
            <person name="Fulton L."/>
            <person name="Fulton R."/>
            <person name="Garcia A.C."/>
            <person name="Gardiner A."/>
            <person name="Garfield D.A."/>
            <person name="Garvin B.E."/>
            <person name="Gibson G."/>
            <person name="Gilbert D."/>
            <person name="Gnerre S."/>
            <person name="Godfrey J."/>
            <person name="Good R."/>
            <person name="Gotea V."/>
            <person name="Gravely B."/>
            <person name="Greenberg A.J."/>
            <person name="Griffiths-Jones S."/>
            <person name="Gross S."/>
            <person name="Guigo R."/>
            <person name="Gustafson E.A."/>
            <person name="Haerty W."/>
            <person name="Hahn M.W."/>
            <person name="Halligan D.L."/>
            <person name="Halpern A.L."/>
            <person name="Halter G.M."/>
            <person name="Han M.V."/>
            <person name="Heger A."/>
            <person name="Hillier L."/>
            <person name="Hinrichs A.S."/>
            <person name="Holmes I."/>
            <person name="Hoskins R.A."/>
            <person name="Hubisz M.J."/>
            <person name="Hultmark D."/>
            <person name="Huntley M.A."/>
            <person name="Jaffe D.B."/>
            <person name="Jagadeeshan S."/>
            <person name="Jeck W.R."/>
            <person name="Johnson J."/>
            <person name="Jones C.D."/>
            <person name="Jordan W.C."/>
            <person name="Karpen G.H."/>
            <person name="Kataoka E."/>
            <person name="Keightley P.D."/>
            <person name="Kheradpour P."/>
            <person name="Kirkness E.F."/>
            <person name="Koerich L.B."/>
            <person name="Kristiansen K."/>
            <person name="Kudrna D."/>
            <person name="Kulathinal R.J."/>
            <person name="Kumar S."/>
            <person name="Kwok R."/>
            <person name="Lander E."/>
            <person name="Langley C.H."/>
            <person name="Lapoint R."/>
            <person name="Lazzaro B.P."/>
            <person name="Lee S.J."/>
            <person name="Levesque L."/>
            <person name="Li R."/>
            <person name="Lin C.F."/>
            <person name="Lin M.F."/>
            <person name="Lindblad-Toh K."/>
            <person name="Llopart A."/>
            <person name="Long M."/>
            <person name="Low L."/>
            <person name="Lozovsky E."/>
            <person name="Lu J."/>
            <person name="Luo M."/>
            <person name="Machado C.A."/>
            <person name="Makalowski W."/>
            <person name="Marzo M."/>
            <person name="Matsuda M."/>
            <person name="Matzkin L."/>
            <person name="McAllister B."/>
            <person name="McBride C.S."/>
            <person name="McKernan B."/>
            <person name="McKernan K."/>
            <person name="Mendez-Lago M."/>
            <person name="Minx P."/>
            <person name="Mollenhauer M.U."/>
            <person name="Montooth K."/>
            <person name="Mount S.M."/>
            <person name="Mu X."/>
            <person name="Myers E."/>
            <person name="Negre B."/>
            <person name="Newfeld S."/>
            <person name="Nielsen R."/>
            <person name="Noor M.A."/>
            <person name="O'Grady P."/>
            <person name="Pachter L."/>
            <person name="Papaceit M."/>
            <person name="Parisi M.J."/>
            <person name="Parisi M."/>
            <person name="Parts L."/>
            <person name="Pedersen J.S."/>
            <person name="Pesole G."/>
            <person name="Phillippy A.M."/>
            <person name="Ponting C.P."/>
            <person name="Pop M."/>
            <person name="Porcelli D."/>
            <person name="Powell J.R."/>
            <person name="Prohaska S."/>
            <person name="Pruitt K."/>
            <person name="Puig M."/>
            <person name="Quesneville H."/>
            <person name="Ram K.R."/>
            <person name="Rand D."/>
            <person name="Rasmussen M.D."/>
            <person name="Reed L.K."/>
            <person name="Reenan R."/>
            <person name="Reily A."/>
            <person name="Remington K.A."/>
            <person name="Rieger T.T."/>
            <person name="Ritchie M.G."/>
            <person name="Robin C."/>
            <person name="Rogers Y.H."/>
            <person name="Rohde C."/>
            <person name="Rozas J."/>
            <person name="Rubenfield M.J."/>
            <person name="Ruiz A."/>
            <person name="Russo S."/>
            <person name="Salzberg S.L."/>
            <person name="Sanchez-Gracia A."/>
            <person name="Saranga D.J."/>
            <person name="Sato H."/>
            <person name="Schaeffer S.W."/>
            <person name="Schatz M.C."/>
            <person name="Schlenke T."/>
            <person name="Schwartz R."/>
            <person name="Segarra C."/>
            <person name="Singh R.S."/>
            <person name="Sirot L."/>
            <person name="Sirota M."/>
            <person name="Sisneros N.B."/>
            <person name="Smith C.D."/>
            <person name="Smith T.F."/>
            <person name="Spieth J."/>
            <person name="Stage D.E."/>
            <person name="Stark A."/>
            <person name="Stephan W."/>
            <person name="Strausberg R.L."/>
            <person name="Strempel S."/>
            <person name="Sturgill D."/>
            <person name="Sutton G."/>
            <person name="Sutton G.G."/>
            <person name="Tao W."/>
            <person name="Teichmann S."/>
            <person name="Tobari Y.N."/>
            <person name="Tomimura Y."/>
            <person name="Tsolas J.M."/>
            <person name="Valente V.L."/>
            <person name="Venter E."/>
            <person name="Venter J.C."/>
            <person name="Vicario S."/>
            <person name="Vieira F.G."/>
            <person name="Vilella A.J."/>
            <person name="Villasante A."/>
            <person name="Walenz B."/>
            <person name="Wang J."/>
            <person name="Wasserman M."/>
            <person name="Watts T."/>
            <person name="Wilson D."/>
            <person name="Wilson R.K."/>
            <person name="Wing R.A."/>
            <person name="Wolfner M.F."/>
            <person name="Wong A."/>
            <person name="Wong G.K."/>
            <person name="Wu C.I."/>
            <person name="Wu G."/>
            <person name="Yamamoto D."/>
            <person name="Yang H.P."/>
            <person name="Yang S.P."/>
            <person name="Yorke J.A."/>
            <person name="Yoshida K."/>
            <person name="Zdobnov E."/>
            <person name="Zhang P."/>
            <person name="Zhang Y."/>
            <person name="Zimin A.V."/>
            <person name="Baldwin J."/>
            <person name="Abdouelleil A."/>
            <person name="Abdulkadir J."/>
            <person name="Abebe A."/>
            <person name="Abera B."/>
            <person name="Abreu J."/>
            <person name="Acer S.C."/>
            <person name="Aftuck L."/>
            <person name="Alexander A."/>
            <person name="An P."/>
            <person name="Anderson E."/>
            <person name="Anderson S."/>
            <person name="Arachi H."/>
            <person name="Azer M."/>
            <person name="Bachantsang P."/>
            <person name="Barry A."/>
            <person name="Bayul T."/>
            <person name="Berlin A."/>
            <person name="Bessette D."/>
            <person name="Bloom T."/>
            <person name="Blye J."/>
            <person name="Boguslavskiy L."/>
            <person name="Bonnet C."/>
            <person name="Boukhgalter B."/>
            <person name="Bourzgui I."/>
            <person name="Brown A."/>
            <person name="Cahill P."/>
            <person name="Channer S."/>
            <person name="Cheshatsang Y."/>
            <person name="Chuda L."/>
            <person name="Citroen M."/>
            <person name="Collymore A."/>
            <person name="Cooke P."/>
            <person name="Costello M."/>
            <person name="D'Aco K."/>
            <person name="Daza R."/>
            <person name="De Haan G."/>
            <person name="DeGray S."/>
            <person name="DeMaso C."/>
            <person name="Dhargay N."/>
            <person name="Dooley K."/>
            <person name="Dooley E."/>
            <person name="Doricent M."/>
            <person name="Dorje P."/>
            <person name="Dorjee K."/>
            <person name="Dupes A."/>
            <person name="Elong R."/>
            <person name="Falk J."/>
            <person name="Farina A."/>
            <person name="Faro S."/>
            <person name="Ferguson D."/>
            <person name="Fisher S."/>
            <person name="Foley C.D."/>
            <person name="Franke A."/>
            <person name="Friedrich D."/>
            <person name="Gadbois L."/>
            <person name="Gearin G."/>
            <person name="Gearin C.R."/>
            <person name="Giannoukos G."/>
            <person name="Goode T."/>
            <person name="Graham J."/>
            <person name="Grandbois E."/>
            <person name="Grewal S."/>
            <person name="Gyaltsen K."/>
            <person name="Hafez N."/>
            <person name="Hagos B."/>
            <person name="Hall J."/>
            <person name="Henson C."/>
            <person name="Hollinger A."/>
            <person name="Honan T."/>
            <person name="Huard M.D."/>
            <person name="Hughes L."/>
            <person name="Hurhula B."/>
            <person name="Husby M.E."/>
            <person name="Kamat A."/>
            <person name="Kanga B."/>
            <person name="Kashin S."/>
            <person name="Khazanovich D."/>
            <person name="Kisner P."/>
            <person name="Lance K."/>
            <person name="Lara M."/>
            <person name="Lee W."/>
            <person name="Lennon N."/>
            <person name="Letendre F."/>
            <person name="LeVine R."/>
            <person name="Lipovsky A."/>
            <person name="Liu X."/>
            <person name="Liu J."/>
            <person name="Liu S."/>
            <person name="Lokyitsang T."/>
            <person name="Lokyitsang Y."/>
            <person name="Lubonja R."/>
            <person name="Lui A."/>
            <person name="MacDonald P."/>
            <person name="Magnisalis V."/>
            <person name="Maru K."/>
            <person name="Matthews C."/>
            <person name="McCusker W."/>
            <person name="McDonough S."/>
            <person name="Mehta T."/>
            <person name="Meldrim J."/>
            <person name="Meneus L."/>
            <person name="Mihai O."/>
            <person name="Mihalev A."/>
            <person name="Mihova T."/>
            <person name="Mittelman R."/>
            <person name="Mlenga V."/>
            <person name="Montmayeur A."/>
            <person name="Mulrain L."/>
            <person name="Navidi A."/>
            <person name="Naylor J."/>
            <person name="Negash T."/>
            <person name="Nguyen T."/>
            <person name="Nguyen N."/>
            <person name="Nicol R."/>
            <person name="Norbu C."/>
            <person name="Norbu N."/>
            <person name="Novod N."/>
            <person name="O'Neill B."/>
            <person name="Osman S."/>
            <person name="Markiewicz E."/>
            <person name="Oyono O.L."/>
            <person name="Patti C."/>
            <person name="Phunkhang P."/>
            <person name="Pierre F."/>
            <person name="Priest M."/>
            <person name="Raghuraman S."/>
            <person name="Rege F."/>
            <person name="Reyes R."/>
            <person name="Rise C."/>
            <person name="Rogov P."/>
            <person name="Ross K."/>
            <person name="Ryan E."/>
            <person name="Settipalli S."/>
            <person name="Shea T."/>
            <person name="Sherpa N."/>
            <person name="Shi L."/>
            <person name="Shih D."/>
            <person name="Sparrow T."/>
            <person name="Spaulding J."/>
            <person name="Stalker J."/>
            <person name="Stange-Thomann N."/>
            <person name="Stavropoulos S."/>
            <person name="Stone C."/>
            <person name="Strader C."/>
            <person name="Tesfaye S."/>
            <person name="Thomson T."/>
            <person name="Thoulutsang Y."/>
            <person name="Thoulutsang D."/>
            <person name="Topham K."/>
            <person name="Topping I."/>
            <person name="Tsamla T."/>
            <person name="Vassiliev H."/>
            <person name="Vo A."/>
            <person name="Wangchuk T."/>
            <person name="Wangdi T."/>
            <person name="Weiand M."/>
            <person name="Wilkinson J."/>
            <person name="Wilson A."/>
            <person name="Yadav S."/>
            <person name="Young G."/>
            <person name="Yu Q."/>
            <person name="Zembek L."/>
            <person name="Zhong D."/>
            <person name="Zimmer A."/>
            <person name="Zwirko Z."/>
            <person name="Jaffe D.B."/>
            <person name="Alvarez P."/>
            <person name="Brockman W."/>
            <person name="Butler J."/>
            <person name="Chin C."/>
            <person name="Gnerre S."/>
            <person name="Grabherr M."/>
            <person name="Kleber M."/>
            <person name="Mauceli E."/>
            <person name="MacCallum I."/>
        </authorList>
    </citation>
    <scope>NUCLEOTIDE SEQUENCE [LARGE SCALE GENOMIC DNA]</scope>
    <source>
        <strain evidence="3">Tucson 14024-0371.13</strain>
    </source>
</reference>
<dbReference type="EMBL" id="CH902640">
    <property type="protein sequence ID" value="EDV38300.1"/>
    <property type="molecule type" value="Genomic_DNA"/>
</dbReference>
<evidence type="ECO:0000313" key="2">
    <source>
        <dbReference type="EMBL" id="EDV38300.1"/>
    </source>
</evidence>
<sequence>MYKYLAGIFAKKSNEVVNGRITSPLTSAATRKPKSTKRPTTTNPKRCREVNPVPKTDMSSKPDSKPKQKPKPKGNPQVKRTLAKANKKNRPLSKVEMDPDPVSYITSIRATSSSNDMRETIYQSVAKQILESPLIEGNCLLQLHGVIPPPTSPVLSWTSFKTATSGSCVQDNTEIISDQCNDDTKKIFWFSFPEEYWFDDPPTIVANGDCSGILC</sequence>
<protein>
    <submittedName>
        <fullName evidence="2">Uncharacterized protein</fullName>
    </submittedName>
</protein>
<dbReference type="OMA" id="MYKYLAG"/>
<evidence type="ECO:0000313" key="3">
    <source>
        <dbReference type="Proteomes" id="UP000007801"/>
    </source>
</evidence>
<keyword evidence="3" id="KW-1185">Reference proteome</keyword>
<dbReference type="AlphaFoldDB" id="B3N096"/>
<feature type="region of interest" description="Disordered" evidence="1">
    <location>
        <begin position="20"/>
        <end position="99"/>
    </location>
</feature>
<proteinExistence type="predicted"/>
<dbReference type="Proteomes" id="UP000007801">
    <property type="component" value="Unassembled WGS sequence"/>
</dbReference>